<evidence type="ECO:0000259" key="3">
    <source>
        <dbReference type="PROSITE" id="PS50994"/>
    </source>
</evidence>
<protein>
    <recommendedName>
        <fullName evidence="1">Gypsy retrotransposon integrase-like protein 1</fullName>
    </recommendedName>
</protein>
<feature type="domain" description="Integrase catalytic" evidence="3">
    <location>
        <begin position="122"/>
        <end position="273"/>
    </location>
</feature>
<dbReference type="InterPro" id="IPR012337">
    <property type="entry name" value="RNaseH-like_sf"/>
</dbReference>
<gene>
    <name evidence="4" type="ORF">QQF64_027221</name>
</gene>
<dbReference type="Proteomes" id="UP001558613">
    <property type="component" value="Unassembled WGS sequence"/>
</dbReference>
<dbReference type="SUPFAM" id="SSF53098">
    <property type="entry name" value="Ribonuclease H-like"/>
    <property type="match status" value="1"/>
</dbReference>
<dbReference type="PANTHER" id="PTHR37984:SF9">
    <property type="entry name" value="INTEGRASE CATALYTIC DOMAIN-CONTAINING PROTEIN"/>
    <property type="match status" value="1"/>
</dbReference>
<dbReference type="EMBL" id="JAYMGO010000005">
    <property type="protein sequence ID" value="KAL1274407.1"/>
    <property type="molecule type" value="Genomic_DNA"/>
</dbReference>
<dbReference type="Pfam" id="PF00665">
    <property type="entry name" value="rve"/>
    <property type="match status" value="1"/>
</dbReference>
<dbReference type="Gene3D" id="3.30.420.10">
    <property type="entry name" value="Ribonuclease H-like superfamily/Ribonuclease H"/>
    <property type="match status" value="1"/>
</dbReference>
<feature type="region of interest" description="Disordered" evidence="2">
    <location>
        <begin position="264"/>
        <end position="287"/>
    </location>
</feature>
<accession>A0ABR3NCD5</accession>
<dbReference type="PANTHER" id="PTHR37984">
    <property type="entry name" value="PROTEIN CBG26694"/>
    <property type="match status" value="1"/>
</dbReference>
<evidence type="ECO:0000313" key="4">
    <source>
        <dbReference type="EMBL" id="KAL1274407.1"/>
    </source>
</evidence>
<dbReference type="PROSITE" id="PS50994">
    <property type="entry name" value="INTEGRASE"/>
    <property type="match status" value="1"/>
</dbReference>
<dbReference type="InterPro" id="IPR050951">
    <property type="entry name" value="Retrovirus_Pol_polyprotein"/>
</dbReference>
<dbReference type="InterPro" id="IPR041588">
    <property type="entry name" value="Integrase_H2C2"/>
</dbReference>
<name>A0ABR3NCD5_9TELE</name>
<dbReference type="InterPro" id="IPR001584">
    <property type="entry name" value="Integrase_cat-core"/>
</dbReference>
<evidence type="ECO:0000256" key="1">
    <source>
        <dbReference type="ARBA" id="ARBA00039658"/>
    </source>
</evidence>
<dbReference type="Pfam" id="PF17921">
    <property type="entry name" value="Integrase_H2C2"/>
    <property type="match status" value="1"/>
</dbReference>
<organism evidence="4 5">
    <name type="scientific">Cirrhinus molitorella</name>
    <name type="common">mud carp</name>
    <dbReference type="NCBI Taxonomy" id="172907"/>
    <lineage>
        <taxon>Eukaryota</taxon>
        <taxon>Metazoa</taxon>
        <taxon>Chordata</taxon>
        <taxon>Craniata</taxon>
        <taxon>Vertebrata</taxon>
        <taxon>Euteleostomi</taxon>
        <taxon>Actinopterygii</taxon>
        <taxon>Neopterygii</taxon>
        <taxon>Teleostei</taxon>
        <taxon>Ostariophysi</taxon>
        <taxon>Cypriniformes</taxon>
        <taxon>Cyprinidae</taxon>
        <taxon>Labeoninae</taxon>
        <taxon>Labeonini</taxon>
        <taxon>Cirrhinus</taxon>
    </lineage>
</organism>
<keyword evidence="5" id="KW-1185">Reference proteome</keyword>
<reference evidence="4 5" key="1">
    <citation type="submission" date="2023-09" db="EMBL/GenBank/DDBJ databases">
        <authorList>
            <person name="Wang M."/>
        </authorList>
    </citation>
    <scope>NUCLEOTIDE SEQUENCE [LARGE SCALE GENOMIC DNA]</scope>
    <source>
        <strain evidence="4">GT-2023</strain>
        <tissue evidence="4">Liver</tissue>
    </source>
</reference>
<comment type="caution">
    <text evidence="4">The sequence shown here is derived from an EMBL/GenBank/DDBJ whole genome shotgun (WGS) entry which is preliminary data.</text>
</comment>
<evidence type="ECO:0000256" key="2">
    <source>
        <dbReference type="SAM" id="MobiDB-lite"/>
    </source>
</evidence>
<dbReference type="InterPro" id="IPR036397">
    <property type="entry name" value="RNaseH_sf"/>
</dbReference>
<dbReference type="Gene3D" id="1.10.340.70">
    <property type="match status" value="1"/>
</dbReference>
<sequence length="287" mass="33023">MEAQQQDMICRQLMEQCKMGWPRKEELKKDIKPYWVHQGELYIANGLLMKGQRRVVIPEKMQTEILSLLHERHMGVSKCRARAQQSVWWLGLSSQIAKMVAQCEICLKHQPQHTEPMIPSPLPRLPWQKLAADLFFQKGTTYLLVIDYYSRYIEIEKILVTTAKGVIDALKVRHGVPETLISDNGPQFTSAEFLAFAADYDFIHITSSPYFSQSNGGAERAQKTIKTLLLKNQDPHRALLAYRVTLLLQGPSPAEMLMSRKLRSPLPQAKSQLKPGWPNRRAFREKK</sequence>
<proteinExistence type="predicted"/>
<evidence type="ECO:0000313" key="5">
    <source>
        <dbReference type="Proteomes" id="UP001558613"/>
    </source>
</evidence>